<keyword evidence="8" id="KW-0067">ATP-binding</keyword>
<feature type="domain" description="Histidine kinase" evidence="15">
    <location>
        <begin position="493"/>
        <end position="714"/>
    </location>
</feature>
<keyword evidence="14" id="KW-0472">Membrane</keyword>
<feature type="transmembrane region" description="Helical" evidence="14">
    <location>
        <begin position="266"/>
        <end position="288"/>
    </location>
</feature>
<evidence type="ECO:0000256" key="9">
    <source>
        <dbReference type="ARBA" id="ARBA00023012"/>
    </source>
</evidence>
<sequence precursor="true">MLWRTTHKAALAVGLLASAFIIAITWQSQHLLENDAIHNRNLALEDTAEHFSWTLQSRIFEIRDQLRALASNSLVANALADDKGREIYLPTFFSGIQTIGGVPARLSLTNFLGREVVSSQPQLPLLLETELIGAAIQTTQPLTHVHPVDGGSLYMIMMEPVIYANTGMAEGALILQIRISDLLDHKQIHSFWEHSRQITGLGMTFHALGHNKPITLTVGKSRRTSISRILRLDEQHQGNIRFTADVVLFTTDDYFQTAMANKRQDFLMLGLAWIGIAILSAWLLVTWLNRRLNEVARELRGLNLSGASFGRLKVQGEDEVRQVAEAFNAVLERLESAYGELAKKSARQMQLEREKYRGVVDQAGESLLIFDLDGRVVEANSAAEKLLGYRRVTLLNYTQDQLLAPNSTLTIPNHDGDNAENPSHVTFETRLHTADGQDLEVEVWAGFLEIDYVQHTLWLARDITDRKRLEAEMVAARDMAEKAYQAKSIFLATMSHEIRTPMNAILGTAELLAETELDADQSRYVRMFTSAGENLLQVINDILDISKFEAGHIELEQRVFSVREMMGDLHKLLAYKCKEKGLYLLVNASETTPDSLIGDPTRLRQVLINLLGNAIKFTDTGTVALLAHSEQIADKQVQLAFHVVDTGIGISDADQEKVFRPFEQAGTYITRTHGGTGLGLSICQSLIHKMGGKITVHSRADHGSTFTAQVNLDLAEESTAQNFSRLLTGQSALVIHDHVIHHHFFEEGLVSIGASIKSFGNLEQLEMSVRRSREDGGVDFLLIHHEKDRLAPSTEANLVTIRGLPGMAQLPILLCGNLQTVETIQRLEALRVVFISDHYDKHLFFEGVRRALEIVKDQPMLENASADSTCLSILLAEDSHDNIELFQAFLKHTPYRVTVVNDGAQAVGKVTVKKDSFNLVFMDIQMPIMDGLTATRAIRDWEKENHCFPITIVALTAHAMEEHQQETIQAGCNSYLTKPIKKRDLLGYLDRFSRSGE</sequence>
<evidence type="ECO:0000256" key="4">
    <source>
        <dbReference type="ARBA" id="ARBA00022553"/>
    </source>
</evidence>
<keyword evidence="9" id="KW-0902">Two-component regulatory system</keyword>
<dbReference type="CDD" id="cd00130">
    <property type="entry name" value="PAS"/>
    <property type="match status" value="1"/>
</dbReference>
<evidence type="ECO:0000256" key="8">
    <source>
        <dbReference type="ARBA" id="ARBA00022840"/>
    </source>
</evidence>
<keyword evidence="6" id="KW-0547">Nucleotide-binding</keyword>
<dbReference type="CDD" id="cd00082">
    <property type="entry name" value="HisKA"/>
    <property type="match status" value="1"/>
</dbReference>
<comment type="subunit">
    <text evidence="10">At low DSF concentrations, interacts with RpfF.</text>
</comment>
<dbReference type="SMART" id="SM00304">
    <property type="entry name" value="HAMP"/>
    <property type="match status" value="1"/>
</dbReference>
<dbReference type="PROSITE" id="PS50112">
    <property type="entry name" value="PAS"/>
    <property type="match status" value="1"/>
</dbReference>
<dbReference type="InterPro" id="IPR004358">
    <property type="entry name" value="Sig_transdc_His_kin-like_C"/>
</dbReference>
<comment type="catalytic activity">
    <reaction evidence="1">
        <text>ATP + protein L-histidine = ADP + protein N-phospho-L-histidine.</text>
        <dbReference type="EC" id="2.7.13.3"/>
    </reaction>
</comment>
<feature type="domain" description="Response regulatory" evidence="16">
    <location>
        <begin position="872"/>
        <end position="993"/>
    </location>
</feature>
<evidence type="ECO:0000256" key="11">
    <source>
        <dbReference type="ARBA" id="ARBA00068150"/>
    </source>
</evidence>
<evidence type="ECO:0000256" key="5">
    <source>
        <dbReference type="ARBA" id="ARBA00022679"/>
    </source>
</evidence>
<dbReference type="Gene3D" id="3.40.50.2300">
    <property type="match status" value="1"/>
</dbReference>
<dbReference type="GO" id="GO:0000155">
    <property type="term" value="F:phosphorelay sensor kinase activity"/>
    <property type="evidence" value="ECO:0007669"/>
    <property type="project" value="InterPro"/>
</dbReference>
<dbReference type="FunFam" id="1.10.287.130:FF:000002">
    <property type="entry name" value="Two-component osmosensing histidine kinase"/>
    <property type="match status" value="1"/>
</dbReference>
<dbReference type="STRING" id="156889.Mmc1_2648"/>
<evidence type="ECO:0000256" key="7">
    <source>
        <dbReference type="ARBA" id="ARBA00022777"/>
    </source>
</evidence>
<reference evidence="20" key="1">
    <citation type="journal article" date="2009" name="Appl. Environ. Microbiol.">
        <title>Complete genome sequence of the chemolithoautotrophic marine magnetotactic coccus strain MC-1.</title>
        <authorList>
            <person name="Schubbe S."/>
            <person name="Williams T.J."/>
            <person name="Xie G."/>
            <person name="Kiss H.E."/>
            <person name="Brettin T.S."/>
            <person name="Martinez D."/>
            <person name="Ross C.A."/>
            <person name="Schuler D."/>
            <person name="Cox B.L."/>
            <person name="Nealson K.H."/>
            <person name="Bazylinski D.A."/>
        </authorList>
    </citation>
    <scope>NUCLEOTIDE SEQUENCE [LARGE SCALE GENOMIC DNA]</scope>
    <source>
        <strain evidence="20">ATCC BAA-1437 / JCM 17883 / MC-1</strain>
    </source>
</reference>
<comment type="subcellular location">
    <subcellularLocation>
        <location evidence="2">Membrane</location>
    </subcellularLocation>
</comment>
<protein>
    <recommendedName>
        <fullName evidence="11">Sensory/regulatory protein RpfC</fullName>
        <ecNumber evidence="3">2.7.13.3</ecNumber>
    </recommendedName>
</protein>
<dbReference type="SUPFAM" id="SSF55874">
    <property type="entry name" value="ATPase domain of HSP90 chaperone/DNA topoisomerase II/histidine kinase"/>
    <property type="match status" value="1"/>
</dbReference>
<dbReference type="eggNOG" id="COG2205">
    <property type="taxonomic scope" value="Bacteria"/>
</dbReference>
<evidence type="ECO:0000256" key="1">
    <source>
        <dbReference type="ARBA" id="ARBA00000085"/>
    </source>
</evidence>
<dbReference type="InterPro" id="IPR003594">
    <property type="entry name" value="HATPase_dom"/>
</dbReference>
<dbReference type="FunFam" id="3.30.565.10:FF:000010">
    <property type="entry name" value="Sensor histidine kinase RcsC"/>
    <property type="match status" value="1"/>
</dbReference>
<dbReference type="AlphaFoldDB" id="A0LB01"/>
<dbReference type="KEGG" id="mgm:Mmc1_2648"/>
<dbReference type="HOGENOM" id="CLU_300317_0_0_5"/>
<evidence type="ECO:0000259" key="15">
    <source>
        <dbReference type="PROSITE" id="PS50109"/>
    </source>
</evidence>
<dbReference type="Pfam" id="PF08448">
    <property type="entry name" value="PAS_4"/>
    <property type="match status" value="1"/>
</dbReference>
<dbReference type="Pfam" id="PF02518">
    <property type="entry name" value="HATPase_c"/>
    <property type="match status" value="1"/>
</dbReference>
<dbReference type="Pfam" id="PF00512">
    <property type="entry name" value="HisKA"/>
    <property type="match status" value="1"/>
</dbReference>
<organism evidence="19 20">
    <name type="scientific">Magnetococcus marinus (strain ATCC BAA-1437 / JCM 17883 / MC-1)</name>
    <dbReference type="NCBI Taxonomy" id="156889"/>
    <lineage>
        <taxon>Bacteria</taxon>
        <taxon>Pseudomonadati</taxon>
        <taxon>Pseudomonadota</taxon>
        <taxon>Magnetococcia</taxon>
        <taxon>Magnetococcales</taxon>
        <taxon>Magnetococcaceae</taxon>
        <taxon>Magnetococcus</taxon>
    </lineage>
</organism>
<dbReference type="GO" id="GO:0016020">
    <property type="term" value="C:membrane"/>
    <property type="evidence" value="ECO:0007669"/>
    <property type="project" value="UniProtKB-SubCell"/>
</dbReference>
<dbReference type="InterPro" id="IPR003661">
    <property type="entry name" value="HisK_dim/P_dom"/>
</dbReference>
<dbReference type="InterPro" id="IPR013656">
    <property type="entry name" value="PAS_4"/>
</dbReference>
<dbReference type="CDD" id="cd06225">
    <property type="entry name" value="HAMP"/>
    <property type="match status" value="1"/>
</dbReference>
<dbReference type="Gene3D" id="6.10.340.10">
    <property type="match status" value="1"/>
</dbReference>
<accession>A0LB01</accession>
<dbReference type="InterPro" id="IPR003660">
    <property type="entry name" value="HAMP_dom"/>
</dbReference>
<feature type="modified residue" description="4-aspartylphosphate" evidence="12">
    <location>
        <position position="923"/>
    </location>
</feature>
<dbReference type="SMART" id="SM00388">
    <property type="entry name" value="HisKA"/>
    <property type="match status" value="1"/>
</dbReference>
<dbReference type="SMART" id="SM00448">
    <property type="entry name" value="REC"/>
    <property type="match status" value="1"/>
</dbReference>
<dbReference type="InterPro" id="IPR000014">
    <property type="entry name" value="PAS"/>
</dbReference>
<keyword evidence="20" id="KW-1185">Reference proteome</keyword>
<dbReference type="eggNOG" id="COG0784">
    <property type="taxonomic scope" value="Bacteria"/>
</dbReference>
<keyword evidence="13" id="KW-0175">Coiled coil</keyword>
<dbReference type="CDD" id="cd16922">
    <property type="entry name" value="HATPase_EvgS-ArcB-TorS-like"/>
    <property type="match status" value="1"/>
</dbReference>
<dbReference type="PANTHER" id="PTHR45339">
    <property type="entry name" value="HYBRID SIGNAL TRANSDUCTION HISTIDINE KINASE J"/>
    <property type="match status" value="1"/>
</dbReference>
<dbReference type="SMART" id="SM00387">
    <property type="entry name" value="HATPase_c"/>
    <property type="match status" value="1"/>
</dbReference>
<evidence type="ECO:0000256" key="14">
    <source>
        <dbReference type="SAM" id="Phobius"/>
    </source>
</evidence>
<dbReference type="NCBIfam" id="TIGR00229">
    <property type="entry name" value="sensory_box"/>
    <property type="match status" value="1"/>
</dbReference>
<evidence type="ECO:0000313" key="20">
    <source>
        <dbReference type="Proteomes" id="UP000002586"/>
    </source>
</evidence>
<dbReference type="CDD" id="cd17546">
    <property type="entry name" value="REC_hyHK_CKI1_RcsC-like"/>
    <property type="match status" value="1"/>
</dbReference>
<evidence type="ECO:0000256" key="3">
    <source>
        <dbReference type="ARBA" id="ARBA00012438"/>
    </source>
</evidence>
<evidence type="ECO:0000259" key="18">
    <source>
        <dbReference type="PROSITE" id="PS50885"/>
    </source>
</evidence>
<dbReference type="PRINTS" id="PR00344">
    <property type="entry name" value="BCTRLSENSOR"/>
</dbReference>
<keyword evidence="14" id="KW-1133">Transmembrane helix</keyword>
<dbReference type="GO" id="GO:0005524">
    <property type="term" value="F:ATP binding"/>
    <property type="evidence" value="ECO:0007669"/>
    <property type="project" value="UniProtKB-KW"/>
</dbReference>
<dbReference type="OrthoDB" id="9810730at2"/>
<keyword evidence="14" id="KW-0812">Transmembrane</keyword>
<evidence type="ECO:0000256" key="12">
    <source>
        <dbReference type="PROSITE-ProRule" id="PRU00169"/>
    </source>
</evidence>
<evidence type="ECO:0000313" key="19">
    <source>
        <dbReference type="EMBL" id="ABK45144.1"/>
    </source>
</evidence>
<dbReference type="InterPro" id="IPR035965">
    <property type="entry name" value="PAS-like_dom_sf"/>
</dbReference>
<keyword evidence="7 19" id="KW-0418">Kinase</keyword>
<evidence type="ECO:0000259" key="16">
    <source>
        <dbReference type="PROSITE" id="PS50110"/>
    </source>
</evidence>
<evidence type="ECO:0000256" key="13">
    <source>
        <dbReference type="SAM" id="Coils"/>
    </source>
</evidence>
<dbReference type="Gene3D" id="1.10.287.130">
    <property type="match status" value="1"/>
</dbReference>
<dbReference type="InterPro" id="IPR001789">
    <property type="entry name" value="Sig_transdc_resp-reg_receiver"/>
</dbReference>
<dbReference type="SUPFAM" id="SSF47384">
    <property type="entry name" value="Homodimeric domain of signal transducing histidine kinase"/>
    <property type="match status" value="1"/>
</dbReference>
<dbReference type="PANTHER" id="PTHR45339:SF1">
    <property type="entry name" value="HYBRID SIGNAL TRANSDUCTION HISTIDINE KINASE J"/>
    <property type="match status" value="1"/>
</dbReference>
<dbReference type="EMBL" id="CP000471">
    <property type="protein sequence ID" value="ABK45144.1"/>
    <property type="molecule type" value="Genomic_DNA"/>
</dbReference>
<dbReference type="InterPro" id="IPR036097">
    <property type="entry name" value="HisK_dim/P_sf"/>
</dbReference>
<dbReference type="InterPro" id="IPR036890">
    <property type="entry name" value="HATPase_C_sf"/>
</dbReference>
<dbReference type="Pfam" id="PF00072">
    <property type="entry name" value="Response_reg"/>
    <property type="match status" value="1"/>
</dbReference>
<name>A0LB01_MAGMM</name>
<evidence type="ECO:0000259" key="17">
    <source>
        <dbReference type="PROSITE" id="PS50112"/>
    </source>
</evidence>
<dbReference type="Gene3D" id="3.30.450.20">
    <property type="entry name" value="PAS domain"/>
    <property type="match status" value="1"/>
</dbReference>
<gene>
    <name evidence="19" type="ordered locus">Mmc1_2648</name>
</gene>
<evidence type="ECO:0000256" key="2">
    <source>
        <dbReference type="ARBA" id="ARBA00004370"/>
    </source>
</evidence>
<dbReference type="RefSeq" id="WP_011714250.1">
    <property type="nucleotide sequence ID" value="NC_008576.1"/>
</dbReference>
<feature type="coiled-coil region" evidence="13">
    <location>
        <begin position="324"/>
        <end position="354"/>
    </location>
</feature>
<dbReference type="Proteomes" id="UP000002586">
    <property type="component" value="Chromosome"/>
</dbReference>
<dbReference type="InterPro" id="IPR005467">
    <property type="entry name" value="His_kinase_dom"/>
</dbReference>
<keyword evidence="5 19" id="KW-0808">Transferase</keyword>
<feature type="domain" description="PAS" evidence="17">
    <location>
        <begin position="352"/>
        <end position="407"/>
    </location>
</feature>
<dbReference type="SUPFAM" id="SSF55785">
    <property type="entry name" value="PYP-like sensor domain (PAS domain)"/>
    <property type="match status" value="1"/>
</dbReference>
<dbReference type="InterPro" id="IPR011006">
    <property type="entry name" value="CheY-like_superfamily"/>
</dbReference>
<reference evidence="19 20" key="2">
    <citation type="journal article" date="2012" name="Int. J. Syst. Evol. Microbiol.">
        <title>Magnetococcus marinus gen. nov., sp. nov., a marine, magnetotactic bacterium that represents a novel lineage (Magnetococcaceae fam. nov.; Magnetococcales ord. nov.) at the base of the Alphaproteobacteria.</title>
        <authorList>
            <person name="Bazylinski D.A."/>
            <person name="Williams T.J."/>
            <person name="Lefevre C.T."/>
            <person name="Berg R.J."/>
            <person name="Zhang C.L."/>
            <person name="Bowser S.S."/>
            <person name="Dean A.J."/>
            <person name="Beveridge T.J."/>
        </authorList>
    </citation>
    <scope>NUCLEOTIDE SEQUENCE [LARGE SCALE GENOMIC DNA]</scope>
    <source>
        <strain evidence="20">ATCC BAA-1437 / JCM 17883 / MC-1</strain>
    </source>
</reference>
<evidence type="ECO:0000256" key="10">
    <source>
        <dbReference type="ARBA" id="ARBA00064003"/>
    </source>
</evidence>
<evidence type="ECO:0000256" key="6">
    <source>
        <dbReference type="ARBA" id="ARBA00022741"/>
    </source>
</evidence>
<dbReference type="EC" id="2.7.13.3" evidence="3"/>
<feature type="domain" description="HAMP" evidence="18">
    <location>
        <begin position="286"/>
        <end position="339"/>
    </location>
</feature>
<dbReference type="SUPFAM" id="SSF52172">
    <property type="entry name" value="CheY-like"/>
    <property type="match status" value="1"/>
</dbReference>
<dbReference type="PROSITE" id="PS50885">
    <property type="entry name" value="HAMP"/>
    <property type="match status" value="1"/>
</dbReference>
<dbReference type="PROSITE" id="PS50110">
    <property type="entry name" value="RESPONSE_REGULATORY"/>
    <property type="match status" value="1"/>
</dbReference>
<keyword evidence="4 12" id="KW-0597">Phosphoprotein</keyword>
<dbReference type="PROSITE" id="PS50109">
    <property type="entry name" value="HIS_KIN"/>
    <property type="match status" value="1"/>
</dbReference>
<dbReference type="Gene3D" id="3.30.565.10">
    <property type="entry name" value="Histidine kinase-like ATPase, C-terminal domain"/>
    <property type="match status" value="1"/>
</dbReference>
<dbReference type="SMART" id="SM00091">
    <property type="entry name" value="PAS"/>
    <property type="match status" value="1"/>
</dbReference>
<proteinExistence type="predicted"/>